<dbReference type="GO" id="GO:0031464">
    <property type="term" value="C:Cul4A-RING E3 ubiquitin ligase complex"/>
    <property type="evidence" value="ECO:0007669"/>
    <property type="project" value="TreeGrafter"/>
</dbReference>
<dbReference type="AlphaFoldDB" id="A0A0H5RQX2"/>
<sequence length="365" mass="40296">MISPIPILCHEVGIMSPSLFKQYVNQRLHSLISCCAFHEASRSPISVMDLFLAPHADLLAIADRSTLRVCQVNGHVCSQVRNPFKNSCMISGVQWYPVDPGVAIISDVSGYVRIIDMNFQRTANNISLGTELSCSHLSISPLNHTVASVCLSGQNGIRLVDIRTGGHSQILSDTRRQHKCICSEWSPADPHVCISGHSDQTISIWDIRRPSPLHVIQPPVRDHVRPISALKISPFGSHVFAASNGRLSGWRIDDGGRPTLSHQFTIPLSKKRTQFEISSRGQSILFPDKSDLKLIDMTKRTSPRTVKCSLGTMHSVISNKRTQTIYTGDAYGVISVLQPMFPSTDPLPNIDWDDVTDPSDVEYPG</sequence>
<dbReference type="GO" id="GO:0006283">
    <property type="term" value="P:transcription-coupled nucleotide-excision repair"/>
    <property type="evidence" value="ECO:0007669"/>
    <property type="project" value="InterPro"/>
</dbReference>
<dbReference type="InterPro" id="IPR015943">
    <property type="entry name" value="WD40/YVTN_repeat-like_dom_sf"/>
</dbReference>
<dbReference type="GO" id="GO:0000209">
    <property type="term" value="P:protein polyubiquitination"/>
    <property type="evidence" value="ECO:0007669"/>
    <property type="project" value="TreeGrafter"/>
</dbReference>
<accession>A0A0H5RQX2</accession>
<dbReference type="InterPro" id="IPR036322">
    <property type="entry name" value="WD40_repeat_dom_sf"/>
</dbReference>
<dbReference type="PANTHER" id="PTHR46202">
    <property type="entry name" value="DNA EXCISION REPAIR PROTEIN ERCC-8"/>
    <property type="match status" value="1"/>
</dbReference>
<proteinExistence type="predicted"/>
<name>A0A0H5RQX2_9EUKA</name>
<dbReference type="GO" id="GO:0043161">
    <property type="term" value="P:proteasome-mediated ubiquitin-dependent protein catabolic process"/>
    <property type="evidence" value="ECO:0007669"/>
    <property type="project" value="TreeGrafter"/>
</dbReference>
<dbReference type="GO" id="GO:0000109">
    <property type="term" value="C:nucleotide-excision repair complex"/>
    <property type="evidence" value="ECO:0007669"/>
    <property type="project" value="TreeGrafter"/>
</dbReference>
<protein>
    <recommendedName>
        <fullName evidence="2">Anaphase-promoting complex subunit 4 WD40 domain-containing protein</fullName>
    </recommendedName>
</protein>
<organism evidence="1">
    <name type="scientific">Spongospora subterranea</name>
    <dbReference type="NCBI Taxonomy" id="70186"/>
    <lineage>
        <taxon>Eukaryota</taxon>
        <taxon>Sar</taxon>
        <taxon>Rhizaria</taxon>
        <taxon>Endomyxa</taxon>
        <taxon>Phytomyxea</taxon>
        <taxon>Plasmodiophorida</taxon>
        <taxon>Plasmodiophoridae</taxon>
        <taxon>Spongospora</taxon>
    </lineage>
</organism>
<evidence type="ECO:0008006" key="2">
    <source>
        <dbReference type="Google" id="ProtNLM"/>
    </source>
</evidence>
<dbReference type="InterPro" id="IPR042238">
    <property type="entry name" value="Rad28/ERCC8/Ckn1/ATCSA-1"/>
</dbReference>
<dbReference type="Gene3D" id="2.130.10.10">
    <property type="entry name" value="YVTN repeat-like/Quinoprotein amine dehydrogenase"/>
    <property type="match status" value="1"/>
</dbReference>
<evidence type="ECO:0000313" key="1">
    <source>
        <dbReference type="EMBL" id="CRZ11119.1"/>
    </source>
</evidence>
<dbReference type="SUPFAM" id="SSF50978">
    <property type="entry name" value="WD40 repeat-like"/>
    <property type="match status" value="1"/>
</dbReference>
<dbReference type="InterPro" id="IPR001680">
    <property type="entry name" value="WD40_rpt"/>
</dbReference>
<dbReference type="SMART" id="SM00320">
    <property type="entry name" value="WD40"/>
    <property type="match status" value="4"/>
</dbReference>
<dbReference type="EMBL" id="HACM01010677">
    <property type="protein sequence ID" value="CRZ11119.1"/>
    <property type="molecule type" value="Transcribed_RNA"/>
</dbReference>
<reference evidence="1" key="1">
    <citation type="submission" date="2015-04" db="EMBL/GenBank/DDBJ databases">
        <title>The genome sequence of the plant pathogenic Rhizarian Plasmodiophora brassicae reveals insights in its biotrophic life cycle and the origin of chitin synthesis.</title>
        <authorList>
            <person name="Schwelm A."/>
            <person name="Fogelqvist J."/>
            <person name="Knaust A."/>
            <person name="Julke S."/>
            <person name="Lilja T."/>
            <person name="Dhandapani V."/>
            <person name="Bonilla-Rosso G."/>
            <person name="Karlsson M."/>
            <person name="Shevchenko A."/>
            <person name="Choi S.R."/>
            <person name="Kim H.G."/>
            <person name="Park J.Y."/>
            <person name="Lim Y.P."/>
            <person name="Ludwig-Muller J."/>
            <person name="Dixelius C."/>
        </authorList>
    </citation>
    <scope>NUCLEOTIDE SEQUENCE</scope>
    <source>
        <tissue evidence="1">Potato root galls</tissue>
    </source>
</reference>
<dbReference type="PANTHER" id="PTHR46202:SF1">
    <property type="entry name" value="DNA EXCISION REPAIR PROTEIN ERCC-8"/>
    <property type="match status" value="1"/>
</dbReference>